<evidence type="ECO:0000256" key="2">
    <source>
        <dbReference type="ARBA" id="ARBA00023002"/>
    </source>
</evidence>
<sequence>MLAPKIVLITGANRGIGLEFVKQFLQLKSPPKHLFACSRQPETAKELQGLSKTNSSIHVLKLDV</sequence>
<keyword evidence="4" id="KW-1185">Reference proteome</keyword>
<protein>
    <submittedName>
        <fullName evidence="3">Uncharacterized protein</fullName>
    </submittedName>
</protein>
<evidence type="ECO:0000313" key="3">
    <source>
        <dbReference type="EMBL" id="KAH3819619.1"/>
    </source>
</evidence>
<dbReference type="EMBL" id="JAIWYP010000005">
    <property type="protein sequence ID" value="KAH3819619.1"/>
    <property type="molecule type" value="Genomic_DNA"/>
</dbReference>
<accession>A0A9D4JR06</accession>
<dbReference type="AlphaFoldDB" id="A0A9D4JR06"/>
<organism evidence="3 4">
    <name type="scientific">Dreissena polymorpha</name>
    <name type="common">Zebra mussel</name>
    <name type="synonym">Mytilus polymorpha</name>
    <dbReference type="NCBI Taxonomy" id="45954"/>
    <lineage>
        <taxon>Eukaryota</taxon>
        <taxon>Metazoa</taxon>
        <taxon>Spiralia</taxon>
        <taxon>Lophotrochozoa</taxon>
        <taxon>Mollusca</taxon>
        <taxon>Bivalvia</taxon>
        <taxon>Autobranchia</taxon>
        <taxon>Heteroconchia</taxon>
        <taxon>Euheterodonta</taxon>
        <taxon>Imparidentia</taxon>
        <taxon>Neoheterodontei</taxon>
        <taxon>Myida</taxon>
        <taxon>Dreissenoidea</taxon>
        <taxon>Dreissenidae</taxon>
        <taxon>Dreissena</taxon>
    </lineage>
</organism>
<dbReference type="Pfam" id="PF00106">
    <property type="entry name" value="adh_short"/>
    <property type="match status" value="1"/>
</dbReference>
<dbReference type="Proteomes" id="UP000828390">
    <property type="component" value="Unassembled WGS sequence"/>
</dbReference>
<dbReference type="GO" id="GO:0016491">
    <property type="term" value="F:oxidoreductase activity"/>
    <property type="evidence" value="ECO:0007669"/>
    <property type="project" value="UniProtKB-KW"/>
</dbReference>
<keyword evidence="2" id="KW-0560">Oxidoreductase</keyword>
<reference evidence="3" key="2">
    <citation type="submission" date="2020-11" db="EMBL/GenBank/DDBJ databases">
        <authorList>
            <person name="McCartney M.A."/>
            <person name="Auch B."/>
            <person name="Kono T."/>
            <person name="Mallez S."/>
            <person name="Becker A."/>
            <person name="Gohl D.M."/>
            <person name="Silverstein K.A.T."/>
            <person name="Koren S."/>
            <person name="Bechman K.B."/>
            <person name="Herman A."/>
            <person name="Abrahante J.E."/>
            <person name="Garbe J."/>
        </authorList>
    </citation>
    <scope>NUCLEOTIDE SEQUENCE</scope>
    <source>
        <strain evidence="3">Duluth1</strain>
        <tissue evidence="3">Whole animal</tissue>
    </source>
</reference>
<reference evidence="3" key="1">
    <citation type="journal article" date="2019" name="bioRxiv">
        <title>The Genome of the Zebra Mussel, Dreissena polymorpha: A Resource for Invasive Species Research.</title>
        <authorList>
            <person name="McCartney M.A."/>
            <person name="Auch B."/>
            <person name="Kono T."/>
            <person name="Mallez S."/>
            <person name="Zhang Y."/>
            <person name="Obille A."/>
            <person name="Becker A."/>
            <person name="Abrahante J.E."/>
            <person name="Garbe J."/>
            <person name="Badalamenti J.P."/>
            <person name="Herman A."/>
            <person name="Mangelson H."/>
            <person name="Liachko I."/>
            <person name="Sullivan S."/>
            <person name="Sone E.D."/>
            <person name="Koren S."/>
            <person name="Silverstein K.A.T."/>
            <person name="Beckman K.B."/>
            <person name="Gohl D.M."/>
        </authorList>
    </citation>
    <scope>NUCLEOTIDE SEQUENCE</scope>
    <source>
        <strain evidence="3">Duluth1</strain>
        <tissue evidence="3">Whole animal</tissue>
    </source>
</reference>
<dbReference type="Gene3D" id="3.40.50.720">
    <property type="entry name" value="NAD(P)-binding Rossmann-like Domain"/>
    <property type="match status" value="1"/>
</dbReference>
<dbReference type="SUPFAM" id="SSF51735">
    <property type="entry name" value="NAD(P)-binding Rossmann-fold domains"/>
    <property type="match status" value="1"/>
</dbReference>
<dbReference type="GO" id="GO:0005737">
    <property type="term" value="C:cytoplasm"/>
    <property type="evidence" value="ECO:0007669"/>
    <property type="project" value="TreeGrafter"/>
</dbReference>
<dbReference type="InterPro" id="IPR002347">
    <property type="entry name" value="SDR_fam"/>
</dbReference>
<evidence type="ECO:0000256" key="1">
    <source>
        <dbReference type="ARBA" id="ARBA00022857"/>
    </source>
</evidence>
<gene>
    <name evidence="3" type="ORF">DPMN_121358</name>
</gene>
<dbReference type="InterPro" id="IPR051468">
    <property type="entry name" value="Fungal_SecMetab_SDRs"/>
</dbReference>
<proteinExistence type="predicted"/>
<name>A0A9D4JR06_DREPO</name>
<dbReference type="PANTHER" id="PTHR43544">
    <property type="entry name" value="SHORT-CHAIN DEHYDROGENASE/REDUCTASE"/>
    <property type="match status" value="1"/>
</dbReference>
<keyword evidence="1" id="KW-0521">NADP</keyword>
<dbReference type="PANTHER" id="PTHR43544:SF7">
    <property type="entry name" value="NADB-LER2"/>
    <property type="match status" value="1"/>
</dbReference>
<evidence type="ECO:0000313" key="4">
    <source>
        <dbReference type="Proteomes" id="UP000828390"/>
    </source>
</evidence>
<dbReference type="InterPro" id="IPR036291">
    <property type="entry name" value="NAD(P)-bd_dom_sf"/>
</dbReference>
<comment type="caution">
    <text evidence="3">The sequence shown here is derived from an EMBL/GenBank/DDBJ whole genome shotgun (WGS) entry which is preliminary data.</text>
</comment>